<keyword evidence="4 17" id="KW-0808">Transferase</keyword>
<evidence type="ECO:0000256" key="12">
    <source>
        <dbReference type="ARBA" id="ARBA00023157"/>
    </source>
</evidence>
<evidence type="ECO:0000256" key="15">
    <source>
        <dbReference type="SAM" id="MobiDB-lite"/>
    </source>
</evidence>
<evidence type="ECO:0000313" key="17">
    <source>
        <dbReference type="EMBL" id="AUH32706.1"/>
    </source>
</evidence>
<dbReference type="PANTHER" id="PTHR46025">
    <property type="entry name" value="XYLOSYLTRANSFERASE OXT"/>
    <property type="match status" value="1"/>
</dbReference>
<evidence type="ECO:0000256" key="7">
    <source>
        <dbReference type="ARBA" id="ARBA00022824"/>
    </source>
</evidence>
<sequence>MAEDRAPEVRLGVALLCHSRLQTAARIAQIWADGGAEVMIHVDAKADPQEFTAMQATLSAHPNIHFSTRRACNWGRFDLVQATQDAATTLMALVPEVSHVFLASGSCLPLRPVAELVEYLRAHPGYDFIESVAVDDVFWAIGGLNEERFTRYFPFDWRKQRKLFDRSLDWQRRMGITRRQPKRLVPHLGSQWWCLTRQTLTAILNDSRRAEFDRFFRLSWIPDESYFQSLARLHSQHVESRSLTLSRFDHLGKPYLLYDDHVQMLEESGSFVARKIWHGAEKLMQHFPQASAEGQAGREPDPSRIERMLSRATTLRRSGRPGLYMQSRFPRQYHEHGKTAAGYAVLQGFAQLIPGFEEWLAARVDADVHGHLFAPGGAEFAGRADLGPGALPSNPKLRDYDPERFLSSLVRVTERMQVFQFGPGDSQALNWFMATDPNARLMVVTGAWLVPLYHSDLPFDQLRRIAAKMQHAETEQFRVLNSRWLRARVKLWDLAEFAARPADVVSTALSQLDLGIGEIDDLPPMLEFSGIGAFLQRMRNAGLRPELTGHFPPTDPASQQRQQS</sequence>
<dbReference type="InterPro" id="IPR045971">
    <property type="entry name" value="DUF5927"/>
</dbReference>
<dbReference type="PANTHER" id="PTHR46025:SF3">
    <property type="entry name" value="XYLOSYLTRANSFERASE OXT"/>
    <property type="match status" value="1"/>
</dbReference>
<keyword evidence="9" id="KW-1133">Transmembrane helix</keyword>
<evidence type="ECO:0000256" key="11">
    <source>
        <dbReference type="ARBA" id="ARBA00023136"/>
    </source>
</evidence>
<evidence type="ECO:0000256" key="14">
    <source>
        <dbReference type="ARBA" id="ARBA00042865"/>
    </source>
</evidence>
<dbReference type="InterPro" id="IPR043538">
    <property type="entry name" value="XYLT"/>
</dbReference>
<keyword evidence="7" id="KW-0256">Endoplasmic reticulum</keyword>
<organism evidence="17 18">
    <name type="scientific">Paracoccus tegillarcae</name>
    <dbReference type="NCBI Taxonomy" id="1529068"/>
    <lineage>
        <taxon>Bacteria</taxon>
        <taxon>Pseudomonadati</taxon>
        <taxon>Pseudomonadota</taxon>
        <taxon>Alphaproteobacteria</taxon>
        <taxon>Rhodobacterales</taxon>
        <taxon>Paracoccaceae</taxon>
        <taxon>Paracoccus</taxon>
    </lineage>
</organism>
<evidence type="ECO:0000259" key="16">
    <source>
        <dbReference type="Pfam" id="PF19349"/>
    </source>
</evidence>
<keyword evidence="5" id="KW-0812">Transmembrane</keyword>
<keyword evidence="6" id="KW-0479">Metal-binding</keyword>
<dbReference type="Pfam" id="PF19349">
    <property type="entry name" value="DUF5927"/>
    <property type="match status" value="1"/>
</dbReference>
<evidence type="ECO:0000256" key="1">
    <source>
        <dbReference type="ARBA" id="ARBA00004323"/>
    </source>
</evidence>
<accession>A0A2K9EPQ9</accession>
<evidence type="ECO:0000256" key="8">
    <source>
        <dbReference type="ARBA" id="ARBA00022968"/>
    </source>
</evidence>
<dbReference type="GO" id="GO:0030158">
    <property type="term" value="F:protein xylosyltransferase activity"/>
    <property type="evidence" value="ECO:0007669"/>
    <property type="project" value="InterPro"/>
</dbReference>
<dbReference type="EMBL" id="CP025408">
    <property type="protein sequence ID" value="AUH32706.1"/>
    <property type="molecule type" value="Genomic_DNA"/>
</dbReference>
<keyword evidence="3" id="KW-0328">Glycosyltransferase</keyword>
<evidence type="ECO:0000256" key="10">
    <source>
        <dbReference type="ARBA" id="ARBA00023034"/>
    </source>
</evidence>
<feature type="domain" description="DUF5927" evidence="16">
    <location>
        <begin position="274"/>
        <end position="562"/>
    </location>
</feature>
<dbReference type="Pfam" id="PF02485">
    <property type="entry name" value="Branch"/>
    <property type="match status" value="1"/>
</dbReference>
<keyword evidence="11" id="KW-0472">Membrane</keyword>
<evidence type="ECO:0000256" key="13">
    <source>
        <dbReference type="ARBA" id="ARBA00023180"/>
    </source>
</evidence>
<dbReference type="AlphaFoldDB" id="A0A2K9EPQ9"/>
<evidence type="ECO:0000256" key="5">
    <source>
        <dbReference type="ARBA" id="ARBA00022692"/>
    </source>
</evidence>
<evidence type="ECO:0000256" key="9">
    <source>
        <dbReference type="ARBA" id="ARBA00022989"/>
    </source>
</evidence>
<feature type="region of interest" description="Disordered" evidence="15">
    <location>
        <begin position="545"/>
        <end position="564"/>
    </location>
</feature>
<dbReference type="GO" id="GO:0016020">
    <property type="term" value="C:membrane"/>
    <property type="evidence" value="ECO:0007669"/>
    <property type="project" value="InterPro"/>
</dbReference>
<protein>
    <recommendedName>
        <fullName evidence="14">Peptide O-xylosyltransferase</fullName>
    </recommendedName>
</protein>
<dbReference type="GO" id="GO:0015012">
    <property type="term" value="P:heparan sulfate proteoglycan biosynthetic process"/>
    <property type="evidence" value="ECO:0007669"/>
    <property type="project" value="TreeGrafter"/>
</dbReference>
<dbReference type="RefSeq" id="WP_101459380.1">
    <property type="nucleotide sequence ID" value="NZ_CP025408.1"/>
</dbReference>
<evidence type="ECO:0000313" key="18">
    <source>
        <dbReference type="Proteomes" id="UP000233742"/>
    </source>
</evidence>
<evidence type="ECO:0000256" key="4">
    <source>
        <dbReference type="ARBA" id="ARBA00022679"/>
    </source>
</evidence>
<dbReference type="OrthoDB" id="7943907at2"/>
<keyword evidence="12" id="KW-1015">Disulfide bond</keyword>
<evidence type="ECO:0000256" key="6">
    <source>
        <dbReference type="ARBA" id="ARBA00022723"/>
    </source>
</evidence>
<keyword evidence="18" id="KW-1185">Reference proteome</keyword>
<reference evidence="17 18" key="1">
    <citation type="submission" date="2017-12" db="EMBL/GenBank/DDBJ databases">
        <authorList>
            <person name="Hurst M.R.H."/>
        </authorList>
    </citation>
    <scope>NUCLEOTIDE SEQUENCE [LARGE SCALE GENOMIC DNA]</scope>
    <source>
        <strain evidence="17 18">BM15</strain>
    </source>
</reference>
<evidence type="ECO:0000256" key="3">
    <source>
        <dbReference type="ARBA" id="ARBA00022676"/>
    </source>
</evidence>
<comment type="subcellular location">
    <subcellularLocation>
        <location evidence="2">Endoplasmic reticulum membrane</location>
        <topology evidence="2">Single-pass type II membrane protein</topology>
    </subcellularLocation>
    <subcellularLocation>
        <location evidence="1">Golgi apparatus membrane</location>
        <topology evidence="1">Single-pass type II membrane protein</topology>
    </subcellularLocation>
</comment>
<dbReference type="GO" id="GO:0046872">
    <property type="term" value="F:metal ion binding"/>
    <property type="evidence" value="ECO:0007669"/>
    <property type="project" value="UniProtKB-KW"/>
</dbReference>
<gene>
    <name evidence="17" type="ORF">CUV01_04300</name>
</gene>
<keyword evidence="13" id="KW-0325">Glycoprotein</keyword>
<name>A0A2K9EPQ9_9RHOB</name>
<dbReference type="Proteomes" id="UP000233742">
    <property type="component" value="Chromosome"/>
</dbReference>
<dbReference type="KEGG" id="paro:CUV01_04300"/>
<dbReference type="GO" id="GO:0050650">
    <property type="term" value="P:chondroitin sulfate proteoglycan biosynthetic process"/>
    <property type="evidence" value="ECO:0007669"/>
    <property type="project" value="TreeGrafter"/>
</dbReference>
<dbReference type="InterPro" id="IPR003406">
    <property type="entry name" value="Glyco_trans_14"/>
</dbReference>
<keyword evidence="8" id="KW-0735">Signal-anchor</keyword>
<keyword evidence="10" id="KW-0333">Golgi apparatus</keyword>
<evidence type="ECO:0000256" key="2">
    <source>
        <dbReference type="ARBA" id="ARBA00004648"/>
    </source>
</evidence>
<proteinExistence type="predicted"/>